<comment type="caution">
    <text evidence="4">The sequence shown here is derived from an EMBL/GenBank/DDBJ whole genome shotgun (WGS) entry which is preliminary data.</text>
</comment>
<dbReference type="GO" id="GO:0031588">
    <property type="term" value="C:nucleotide-activated protein kinase complex"/>
    <property type="evidence" value="ECO:0007669"/>
    <property type="project" value="TreeGrafter"/>
</dbReference>
<evidence type="ECO:0000256" key="2">
    <source>
        <dbReference type="SAM" id="MobiDB-lite"/>
    </source>
</evidence>
<dbReference type="Gene3D" id="2.60.40.10">
    <property type="entry name" value="Immunoglobulins"/>
    <property type="match status" value="1"/>
</dbReference>
<feature type="compositionally biased region" description="Low complexity" evidence="2">
    <location>
        <begin position="312"/>
        <end position="328"/>
    </location>
</feature>
<evidence type="ECO:0000313" key="5">
    <source>
        <dbReference type="Proteomes" id="UP001205105"/>
    </source>
</evidence>
<reference evidence="4" key="1">
    <citation type="submission" date="2020-11" db="EMBL/GenBank/DDBJ databases">
        <title>Chlorella ohadii genome sequencing and assembly.</title>
        <authorList>
            <person name="Murik O."/>
            <person name="Treves H."/>
            <person name="Kedem I."/>
            <person name="Shotland Y."/>
            <person name="Kaplan A."/>
        </authorList>
    </citation>
    <scope>NUCLEOTIDE SEQUENCE</scope>
    <source>
        <strain evidence="4">1</strain>
    </source>
</reference>
<dbReference type="InterPro" id="IPR032640">
    <property type="entry name" value="AMPK1_CBM"/>
</dbReference>
<feature type="region of interest" description="Disordered" evidence="2">
    <location>
        <begin position="48"/>
        <end position="70"/>
    </location>
</feature>
<dbReference type="SUPFAM" id="SSF81296">
    <property type="entry name" value="E set domains"/>
    <property type="match status" value="1"/>
</dbReference>
<dbReference type="GO" id="GO:0007165">
    <property type="term" value="P:signal transduction"/>
    <property type="evidence" value="ECO:0007669"/>
    <property type="project" value="TreeGrafter"/>
</dbReference>
<comment type="similarity">
    <text evidence="1">Belongs to the 5'-AMP-activated protein kinase beta subunit family.</text>
</comment>
<feature type="region of interest" description="Disordered" evidence="2">
    <location>
        <begin position="269"/>
        <end position="336"/>
    </location>
</feature>
<dbReference type="InterPro" id="IPR013783">
    <property type="entry name" value="Ig-like_fold"/>
</dbReference>
<dbReference type="GO" id="GO:0005634">
    <property type="term" value="C:nucleus"/>
    <property type="evidence" value="ECO:0007669"/>
    <property type="project" value="TreeGrafter"/>
</dbReference>
<dbReference type="PANTHER" id="PTHR10343:SF84">
    <property type="entry name" value="5'-AMP-ACTIVATED PROTEIN KINASE SUBUNIT BETA-1"/>
    <property type="match status" value="1"/>
</dbReference>
<gene>
    <name evidence="4" type="ORF">COHA_003748</name>
</gene>
<dbReference type="GO" id="GO:0019901">
    <property type="term" value="F:protein kinase binding"/>
    <property type="evidence" value="ECO:0007669"/>
    <property type="project" value="TreeGrafter"/>
</dbReference>
<dbReference type="Pfam" id="PF16561">
    <property type="entry name" value="AMPK1_CBM"/>
    <property type="match status" value="1"/>
</dbReference>
<dbReference type="EMBL" id="JADXDR010000050">
    <property type="protein sequence ID" value="KAI7842644.1"/>
    <property type="molecule type" value="Genomic_DNA"/>
</dbReference>
<dbReference type="InterPro" id="IPR050827">
    <property type="entry name" value="CRP1_MDG1_kinase"/>
</dbReference>
<dbReference type="PANTHER" id="PTHR10343">
    <property type="entry name" value="5'-AMP-ACTIVATED PROTEIN KINASE , BETA SUBUNIT"/>
    <property type="match status" value="1"/>
</dbReference>
<evidence type="ECO:0000313" key="4">
    <source>
        <dbReference type="EMBL" id="KAI7842644.1"/>
    </source>
</evidence>
<dbReference type="GO" id="GO:0005737">
    <property type="term" value="C:cytoplasm"/>
    <property type="evidence" value="ECO:0007669"/>
    <property type="project" value="TreeGrafter"/>
</dbReference>
<dbReference type="CDD" id="cd02859">
    <property type="entry name" value="E_set_AMPKbeta_like_N"/>
    <property type="match status" value="1"/>
</dbReference>
<evidence type="ECO:0000256" key="1">
    <source>
        <dbReference type="ARBA" id="ARBA00010926"/>
    </source>
</evidence>
<feature type="domain" description="AMP-activated protein kinase glycogen-binding" evidence="3">
    <location>
        <begin position="180"/>
        <end position="262"/>
    </location>
</feature>
<feature type="compositionally biased region" description="Low complexity" evidence="2">
    <location>
        <begin position="286"/>
        <end position="296"/>
    </location>
</feature>
<organism evidence="4 5">
    <name type="scientific">Chlorella ohadii</name>
    <dbReference type="NCBI Taxonomy" id="2649997"/>
    <lineage>
        <taxon>Eukaryota</taxon>
        <taxon>Viridiplantae</taxon>
        <taxon>Chlorophyta</taxon>
        <taxon>core chlorophytes</taxon>
        <taxon>Trebouxiophyceae</taxon>
        <taxon>Chlorellales</taxon>
        <taxon>Chlorellaceae</taxon>
        <taxon>Chlorella clade</taxon>
        <taxon>Chlorella</taxon>
    </lineage>
</organism>
<name>A0AAD5H373_9CHLO</name>
<evidence type="ECO:0000259" key="3">
    <source>
        <dbReference type="Pfam" id="PF16561"/>
    </source>
</evidence>
<dbReference type="Proteomes" id="UP001205105">
    <property type="component" value="Unassembled WGS sequence"/>
</dbReference>
<dbReference type="InterPro" id="IPR014756">
    <property type="entry name" value="Ig_E-set"/>
</dbReference>
<proteinExistence type="inferred from homology"/>
<dbReference type="AlphaFoldDB" id="A0AAD5H373"/>
<keyword evidence="5" id="KW-1185">Reference proteome</keyword>
<sequence>MPSLDVPRLVPSWVMPAWLSEAPTSPREALRRQRLQTLRSELAAARRVPALPLPPPPGEEALGSTAEDGGVDLTHSASNAVPFTTGAAATCSGSAATGSATAAAPARADAARQVVLAYPPQQRQLAAETLALYLHVYHGVSGQEAAEAAGAATGSSPVQSTLRSYLEELALLADGWFRRVTLAWPYAGGHVEIVGEAVGGWEQRAPMVFDVKRKRWKLQIWGLPPGIHRFKYLVDGCWVIDLAAHTEADARGNINNVVLVTNTGKPLLRGMQGSASDSSDEDDDGPAAAPAAASSPNVLPTAEPPVVVSGDGSAAAGQQEGQEGQEPAEMPRPWSSPEEMETMARFGAAVLAFHTRLGLQLRHVMH</sequence>
<accession>A0AAD5H373</accession>
<protein>
    <recommendedName>
        <fullName evidence="3">AMP-activated protein kinase glycogen-binding domain-containing protein</fullName>
    </recommendedName>
</protein>